<organism evidence="23 24">
    <name type="scientific">Bombus vosnesenskii</name>
    <dbReference type="NCBI Taxonomy" id="207650"/>
    <lineage>
        <taxon>Eukaryota</taxon>
        <taxon>Metazoa</taxon>
        <taxon>Ecdysozoa</taxon>
        <taxon>Arthropoda</taxon>
        <taxon>Hexapoda</taxon>
        <taxon>Insecta</taxon>
        <taxon>Pterygota</taxon>
        <taxon>Neoptera</taxon>
        <taxon>Endopterygota</taxon>
        <taxon>Hymenoptera</taxon>
        <taxon>Apocrita</taxon>
        <taxon>Aculeata</taxon>
        <taxon>Apoidea</taxon>
        <taxon>Anthophila</taxon>
        <taxon>Apidae</taxon>
        <taxon>Bombus</taxon>
        <taxon>Pyrobombus</taxon>
    </lineage>
</organism>
<evidence type="ECO:0000256" key="7">
    <source>
        <dbReference type="ARBA" id="ARBA00023018"/>
    </source>
</evidence>
<accession>A0A6J3K3P1</accession>
<dbReference type="PRINTS" id="PR00177">
    <property type="entry name" value="NMDARECEPTOR"/>
</dbReference>
<feature type="transmembrane region" description="Helical" evidence="20">
    <location>
        <begin position="389"/>
        <end position="409"/>
    </location>
</feature>
<dbReference type="InterPro" id="IPR015683">
    <property type="entry name" value="Ionotropic_Glu_rcpt"/>
</dbReference>
<evidence type="ECO:0000256" key="16">
    <source>
        <dbReference type="PIRSR" id="PIRSR601508-1"/>
    </source>
</evidence>
<feature type="compositionally biased region" description="Polar residues" evidence="19">
    <location>
        <begin position="555"/>
        <end position="569"/>
    </location>
</feature>
<dbReference type="KEGG" id="bvk:117232091"/>
<feature type="transmembrane region" description="Helical" evidence="20">
    <location>
        <begin position="203"/>
        <end position="225"/>
    </location>
</feature>
<feature type="compositionally biased region" description="Low complexity" evidence="19">
    <location>
        <begin position="570"/>
        <end position="579"/>
    </location>
</feature>
<dbReference type="FunFam" id="3.40.190.10:FF:000167">
    <property type="entry name" value="Eye-enriched kainate receptor, isoform B"/>
    <property type="match status" value="1"/>
</dbReference>
<evidence type="ECO:0000256" key="1">
    <source>
        <dbReference type="ARBA" id="ARBA00008685"/>
    </source>
</evidence>
<keyword evidence="5" id="KW-0732">Signal</keyword>
<evidence type="ECO:0000256" key="8">
    <source>
        <dbReference type="ARBA" id="ARBA00023065"/>
    </source>
</evidence>
<feature type="binding site" evidence="16">
    <location>
        <position position="254"/>
    </location>
    <ligand>
        <name>L-glutamate</name>
        <dbReference type="ChEBI" id="CHEBI:29985"/>
    </ligand>
</feature>
<evidence type="ECO:0000256" key="20">
    <source>
        <dbReference type="SAM" id="Phobius"/>
    </source>
</evidence>
<gene>
    <name evidence="24" type="primary">LOC117232091</name>
</gene>
<keyword evidence="6 20" id="KW-1133">Transmembrane helix</keyword>
<dbReference type="SMART" id="SM00079">
    <property type="entry name" value="PBPe"/>
    <property type="match status" value="1"/>
</dbReference>
<dbReference type="InterPro" id="IPR001508">
    <property type="entry name" value="Iono_Glu_rcpt_met"/>
</dbReference>
<evidence type="ECO:0000256" key="17">
    <source>
        <dbReference type="PIRSR" id="PIRSR601508-2"/>
    </source>
</evidence>
<dbReference type="Pfam" id="PF00060">
    <property type="entry name" value="Lig_chan"/>
    <property type="match status" value="1"/>
</dbReference>
<keyword evidence="7" id="KW-0770">Synapse</keyword>
<evidence type="ECO:0000256" key="6">
    <source>
        <dbReference type="ARBA" id="ARBA00022989"/>
    </source>
</evidence>
<dbReference type="Gene3D" id="3.40.190.10">
    <property type="entry name" value="Periplasmic binding protein-like II"/>
    <property type="match status" value="2"/>
</dbReference>
<evidence type="ECO:0000256" key="4">
    <source>
        <dbReference type="ARBA" id="ARBA00022692"/>
    </source>
</evidence>
<keyword evidence="2" id="KW-0813">Transport</keyword>
<keyword evidence="13" id="KW-1071">Ligand-gated ion channel</keyword>
<keyword evidence="8" id="KW-0406">Ion transport</keyword>
<dbReference type="GO" id="GO:0015276">
    <property type="term" value="F:ligand-gated monoatomic ion channel activity"/>
    <property type="evidence" value="ECO:0007669"/>
    <property type="project" value="InterPro"/>
</dbReference>
<evidence type="ECO:0000256" key="9">
    <source>
        <dbReference type="ARBA" id="ARBA00023136"/>
    </source>
</evidence>
<keyword evidence="10" id="KW-0675">Receptor</keyword>
<dbReference type="GO" id="GO:0045211">
    <property type="term" value="C:postsynaptic membrane"/>
    <property type="evidence" value="ECO:0007669"/>
    <property type="project" value="UniProtKB-SubCell"/>
</dbReference>
<dbReference type="FunFam" id="1.10.287.70:FF:000010">
    <property type="entry name" value="Putative glutamate receptor ionotropic kainate 1"/>
    <property type="match status" value="1"/>
</dbReference>
<dbReference type="GO" id="GO:0038023">
    <property type="term" value="F:signaling receptor activity"/>
    <property type="evidence" value="ECO:0007669"/>
    <property type="project" value="InterPro"/>
</dbReference>
<comment type="subcellular location">
    <subcellularLocation>
        <location evidence="15">Postsynaptic cell membrane</location>
        <topology evidence="15">Multi-pass membrane protein</topology>
    </subcellularLocation>
</comment>
<evidence type="ECO:0000259" key="21">
    <source>
        <dbReference type="SMART" id="SM00079"/>
    </source>
</evidence>
<dbReference type="SMART" id="SM00918">
    <property type="entry name" value="Lig_chan-Glu_bd"/>
    <property type="match status" value="1"/>
</dbReference>
<keyword evidence="3" id="KW-1003">Cell membrane</keyword>
<dbReference type="FunFam" id="3.40.190.10:FF:000117">
    <property type="entry name" value="Glutamate receptor, ionotropic kainate"/>
    <property type="match status" value="1"/>
</dbReference>
<feature type="site" description="Crucial to convey clamshell closure to channel opening" evidence="17">
    <location>
        <position position="232"/>
    </location>
</feature>
<feature type="domain" description="Ionotropic glutamate receptor L-glutamate and glycine-binding" evidence="22">
    <location>
        <begin position="7"/>
        <end position="71"/>
    </location>
</feature>
<feature type="binding site" evidence="16">
    <location>
        <position position="82"/>
    </location>
    <ligand>
        <name>L-glutamate</name>
        <dbReference type="ChEBI" id="CHEBI:29985"/>
    </ligand>
</feature>
<keyword evidence="18" id="KW-1015">Disulfide bond</keyword>
<dbReference type="Pfam" id="PF10613">
    <property type="entry name" value="Lig_chan-Glu_bd"/>
    <property type="match status" value="1"/>
</dbReference>
<dbReference type="Gene3D" id="1.10.287.70">
    <property type="match status" value="1"/>
</dbReference>
<comment type="similarity">
    <text evidence="1">Belongs to the glutamate-gated ion channel (TC 1.A.10.1) family.</text>
</comment>
<keyword evidence="9 20" id="KW-0472">Membrane</keyword>
<evidence type="ECO:0000256" key="2">
    <source>
        <dbReference type="ARBA" id="ARBA00022448"/>
    </source>
</evidence>
<sequence length="590" mass="65859">MTREEKPYVMVKEDKNLTGNARFEGFCIDLLKWIAGQVGFQYAIRLVPDHMYGVYDPKTKEWNGIVRELMEKRADLAVASMTINYARESVIDFTKPFMNLGIGILFKVPSSQPTRLFSFMNPLAVEIWLYVLAAYMLVSFTLFVMARFSPYEWNNPHPCLAESDIVENQFSVSNSFWFITGTFLRQGSGLNPKATSTRIVGGIWWFFTLIIISSYTANLAAFLTVERMITPIENAADLAEQTQISYGTLEGGSTMTFFRDSKIGIYKKMWEFMETKSPSVFVKSYEDGVKRVLEGDYAFLMESTMLDYAVQRDCNLTQIGGLLDSKGYGIATPKGSPWRDKISLAILELQEKGVIQILYDKWWKNTGDVCNRDEKSKESKANALGVENIGGVFVVLVCGLALAILVAVLEFCWNSKKNAQSDRSLCAEMASELRFAVRCGSRQRPAAKARNSDAAVPCDRCSPRATRRRTRYCSTGHEETTYIPSIEIPRLNAGGWCVVDDGDEEIIELRSSGSGPWREHLAQASSSSSSSAAATATTATTTVQSHAHAHTSHTLPLTFTQPQSQSYAQAPTTPTEAETGLFKHRLGSRR</sequence>
<dbReference type="InterPro" id="IPR019594">
    <property type="entry name" value="Glu/Gly-bd"/>
</dbReference>
<evidence type="ECO:0000256" key="11">
    <source>
        <dbReference type="ARBA" id="ARBA00023180"/>
    </source>
</evidence>
<keyword evidence="4 20" id="KW-0812">Transmembrane</keyword>
<evidence type="ECO:0000256" key="12">
    <source>
        <dbReference type="ARBA" id="ARBA00023257"/>
    </source>
</evidence>
<evidence type="ECO:0000256" key="3">
    <source>
        <dbReference type="ARBA" id="ARBA00022475"/>
    </source>
</evidence>
<keyword evidence="12" id="KW-0628">Postsynaptic cell membrane</keyword>
<dbReference type="PANTHER" id="PTHR18966">
    <property type="entry name" value="IONOTROPIC GLUTAMATE RECEPTOR"/>
    <property type="match status" value="1"/>
</dbReference>
<keyword evidence="11" id="KW-0325">Glycoprotein</keyword>
<evidence type="ECO:0000256" key="15">
    <source>
        <dbReference type="ARBA" id="ARBA00034104"/>
    </source>
</evidence>
<feature type="domain" description="Ionotropic glutamate receptor C-terminal" evidence="21">
    <location>
        <begin position="2"/>
        <end position="365"/>
    </location>
</feature>
<dbReference type="Proteomes" id="UP000504631">
    <property type="component" value="Unplaced"/>
</dbReference>
<evidence type="ECO:0000256" key="14">
    <source>
        <dbReference type="ARBA" id="ARBA00023303"/>
    </source>
</evidence>
<evidence type="ECO:0000256" key="13">
    <source>
        <dbReference type="ARBA" id="ARBA00023286"/>
    </source>
</evidence>
<feature type="compositionally biased region" description="Low complexity" evidence="19">
    <location>
        <begin position="522"/>
        <end position="546"/>
    </location>
</feature>
<evidence type="ECO:0000313" key="23">
    <source>
        <dbReference type="Proteomes" id="UP000504631"/>
    </source>
</evidence>
<proteinExistence type="inferred from homology"/>
<protein>
    <submittedName>
        <fullName evidence="24">Glutamate receptor ionotropic, kainate 2-like isoform X1</fullName>
    </submittedName>
</protein>
<name>A0A6J3K3P1_9HYME</name>
<evidence type="ECO:0000313" key="24">
    <source>
        <dbReference type="RefSeq" id="XP_033347135.1"/>
    </source>
</evidence>
<evidence type="ECO:0000259" key="22">
    <source>
        <dbReference type="SMART" id="SM00918"/>
    </source>
</evidence>
<dbReference type="FunFam" id="3.40.190.10:FF:000060">
    <property type="entry name" value="Glutamate receptor ionotropic, kainate 1"/>
    <property type="match status" value="1"/>
</dbReference>
<keyword evidence="23" id="KW-1185">Reference proteome</keyword>
<dbReference type="InterPro" id="IPR001320">
    <property type="entry name" value="Iontro_rcpt_C"/>
</dbReference>
<evidence type="ECO:0000256" key="10">
    <source>
        <dbReference type="ARBA" id="ARBA00023170"/>
    </source>
</evidence>
<dbReference type="SUPFAM" id="SSF53850">
    <property type="entry name" value="Periplasmic binding protein-like II"/>
    <property type="match status" value="1"/>
</dbReference>
<feature type="binding site" evidence="16">
    <location>
        <position position="87"/>
    </location>
    <ligand>
        <name>L-glutamate</name>
        <dbReference type="ChEBI" id="CHEBI:29985"/>
    </ligand>
</feature>
<dbReference type="AlphaFoldDB" id="A0A6J3K3P1"/>
<keyword evidence="14" id="KW-0407">Ion channel</keyword>
<feature type="region of interest" description="Disordered" evidence="19">
    <location>
        <begin position="512"/>
        <end position="590"/>
    </location>
</feature>
<evidence type="ECO:0000256" key="5">
    <source>
        <dbReference type="ARBA" id="ARBA00022729"/>
    </source>
</evidence>
<evidence type="ECO:0000256" key="19">
    <source>
        <dbReference type="SAM" id="MobiDB-lite"/>
    </source>
</evidence>
<dbReference type="GeneID" id="117232091"/>
<feature type="disulfide bond" evidence="18">
    <location>
        <begin position="314"/>
        <end position="370"/>
    </location>
</feature>
<dbReference type="RefSeq" id="XP_033347135.1">
    <property type="nucleotide sequence ID" value="XM_033491244.1"/>
</dbReference>
<feature type="site" description="Interaction with the cone snail toxin Con-ikot-ikot" evidence="17">
    <location>
        <position position="259"/>
    </location>
</feature>
<evidence type="ECO:0000256" key="18">
    <source>
        <dbReference type="PIRSR" id="PIRSR601508-3"/>
    </source>
</evidence>
<feature type="binding site" evidence="16">
    <location>
        <position position="253"/>
    </location>
    <ligand>
        <name>L-glutamate</name>
        <dbReference type="ChEBI" id="CHEBI:29985"/>
    </ligand>
</feature>
<reference evidence="24" key="1">
    <citation type="submission" date="2025-08" db="UniProtKB">
        <authorList>
            <consortium name="RefSeq"/>
        </authorList>
    </citation>
    <scope>IDENTIFICATION</scope>
    <source>
        <tissue evidence="24">Muscle</tissue>
    </source>
</reference>
<feature type="binding site" evidence="16">
    <location>
        <position position="302"/>
    </location>
    <ligand>
        <name>L-glutamate</name>
        <dbReference type="ChEBI" id="CHEBI:29985"/>
    </ligand>
</feature>
<feature type="transmembrane region" description="Helical" evidence="20">
    <location>
        <begin position="127"/>
        <end position="148"/>
    </location>
</feature>